<dbReference type="RefSeq" id="WP_013559576.1">
    <property type="nucleotide sequence ID" value="NC_014960.1"/>
</dbReference>
<reference evidence="10 11" key="1">
    <citation type="submission" date="2010-12" db="EMBL/GenBank/DDBJ databases">
        <title>Whole genome sequence of Anaerolinea thermophila UNI-1.</title>
        <authorList>
            <person name="Narita-Yamada S."/>
            <person name="Kishi E."/>
            <person name="Watanabe Y."/>
            <person name="Takasaki K."/>
            <person name="Ankai A."/>
            <person name="Oguchi A."/>
            <person name="Fukui S."/>
            <person name="Takahashi M."/>
            <person name="Yashiro I."/>
            <person name="Hosoyama A."/>
            <person name="Sekiguchi Y."/>
            <person name="Hanada S."/>
            <person name="Fujita N."/>
        </authorList>
    </citation>
    <scope>NUCLEOTIDE SEQUENCE [LARGE SCALE GENOMIC DNA]</scope>
    <source>
        <strain evidence="11">DSM 14523 / JCM 11388 / NBRC 100420 / UNI-1</strain>
    </source>
</reference>
<protein>
    <submittedName>
        <fullName evidence="10">Hypothetical membrane protein</fullName>
    </submittedName>
</protein>
<feature type="transmembrane region" description="Helical" evidence="8">
    <location>
        <begin position="318"/>
        <end position="337"/>
    </location>
</feature>
<comment type="subcellular location">
    <subcellularLocation>
        <location evidence="1">Cell membrane</location>
        <topology evidence="1">Multi-pass membrane protein</topology>
    </subcellularLocation>
</comment>
<evidence type="ECO:0000313" key="11">
    <source>
        <dbReference type="Proteomes" id="UP000008922"/>
    </source>
</evidence>
<keyword evidence="5 8" id="KW-0812">Transmembrane</keyword>
<dbReference type="InterPro" id="IPR038731">
    <property type="entry name" value="RgtA/B/C-like"/>
</dbReference>
<feature type="transmembrane region" description="Helical" evidence="8">
    <location>
        <begin position="293"/>
        <end position="312"/>
    </location>
</feature>
<dbReference type="GO" id="GO:0009103">
    <property type="term" value="P:lipopolysaccharide biosynthetic process"/>
    <property type="evidence" value="ECO:0007669"/>
    <property type="project" value="UniProtKB-ARBA"/>
</dbReference>
<feature type="transmembrane region" description="Helical" evidence="8">
    <location>
        <begin position="349"/>
        <end position="367"/>
    </location>
</feature>
<evidence type="ECO:0000256" key="1">
    <source>
        <dbReference type="ARBA" id="ARBA00004651"/>
    </source>
</evidence>
<evidence type="ECO:0000256" key="7">
    <source>
        <dbReference type="ARBA" id="ARBA00023136"/>
    </source>
</evidence>
<dbReference type="EMBL" id="AP012029">
    <property type="protein sequence ID" value="BAJ63188.1"/>
    <property type="molecule type" value="Genomic_DNA"/>
</dbReference>
<feature type="domain" description="Glycosyltransferase RgtA/B/C/D-like" evidence="9">
    <location>
        <begin position="63"/>
        <end position="220"/>
    </location>
</feature>
<dbReference type="HOGENOM" id="CLU_041024_0_0_0"/>
<keyword evidence="2" id="KW-1003">Cell membrane</keyword>
<dbReference type="PANTHER" id="PTHR33908:SF11">
    <property type="entry name" value="MEMBRANE PROTEIN"/>
    <property type="match status" value="1"/>
</dbReference>
<dbReference type="AlphaFoldDB" id="E8N424"/>
<evidence type="ECO:0000256" key="2">
    <source>
        <dbReference type="ARBA" id="ARBA00022475"/>
    </source>
</evidence>
<dbReference type="KEGG" id="atm:ANT_11540"/>
<keyword evidence="4" id="KW-0808">Transferase</keyword>
<evidence type="ECO:0000256" key="3">
    <source>
        <dbReference type="ARBA" id="ARBA00022676"/>
    </source>
</evidence>
<dbReference type="GO" id="GO:0005886">
    <property type="term" value="C:plasma membrane"/>
    <property type="evidence" value="ECO:0007669"/>
    <property type="project" value="UniProtKB-SubCell"/>
</dbReference>
<dbReference type="InParanoid" id="E8N424"/>
<keyword evidence="6 8" id="KW-1133">Transmembrane helix</keyword>
<evidence type="ECO:0000256" key="5">
    <source>
        <dbReference type="ARBA" id="ARBA00022692"/>
    </source>
</evidence>
<keyword evidence="11" id="KW-1185">Reference proteome</keyword>
<dbReference type="InterPro" id="IPR050297">
    <property type="entry name" value="LipidA_mod_glycosyltrf_83"/>
</dbReference>
<dbReference type="STRING" id="926569.ANT_11540"/>
<feature type="transmembrane region" description="Helical" evidence="8">
    <location>
        <begin position="261"/>
        <end position="281"/>
    </location>
</feature>
<keyword evidence="3" id="KW-0328">Glycosyltransferase</keyword>
<proteinExistence type="predicted"/>
<feature type="transmembrane region" description="Helical" evidence="8">
    <location>
        <begin position="202"/>
        <end position="224"/>
    </location>
</feature>
<sequence length="500" mass="57353">MSRVLERIESSWLGKASVFLIALAVRLLGIHSRPFHYDDVFSIFLAQRSLPEIIQGTAADTMPPLYYFLLHYWVQISDTDWFIRLLSILLSLLAIGLLMNWVQEMSDSRTALVAGFLAAISPFHYYHAQDVRNYALLLSAQTAFLWFFVRLWKSQDQPFSRRAGDWIGLALSGTVAMYTHNVAILGLAPAPLYLLFRRKWNFLLQVVVAFLLIAIFSVPWLAILPTQLAKIQYDWWLWRPGVVDWLQVPLVWVTGLPLTGIWLWIGALVALETFVLVTWEFSRRHVAGEWTGFLWVVMLVIPVLFFTASYLFKPVFVPRGFILSSFAFLAMAAHGIVQRWQQGGGKIILAGFVLGALIGIPVQANFLDFPRAPFRQVAHELAARITPGDLIVHENKLSYFPVKYYRPDLPQVFLADIPGSGNDTFARGSQEAMQIFPQPDIQRAVQGARRVYFVVFQQAVEDYQRLGFGEHPVLVWLRSHAVEENRMNYRDLWVYVFRFP</sequence>
<name>E8N424_ANATU</name>
<dbReference type="Proteomes" id="UP000008922">
    <property type="component" value="Chromosome"/>
</dbReference>
<organism evidence="10 11">
    <name type="scientific">Anaerolinea thermophila (strain DSM 14523 / JCM 11388 / NBRC 100420 / UNI-1)</name>
    <dbReference type="NCBI Taxonomy" id="926569"/>
    <lineage>
        <taxon>Bacteria</taxon>
        <taxon>Bacillati</taxon>
        <taxon>Chloroflexota</taxon>
        <taxon>Anaerolineae</taxon>
        <taxon>Anaerolineales</taxon>
        <taxon>Anaerolineaceae</taxon>
        <taxon>Anaerolinea</taxon>
    </lineage>
</organism>
<evidence type="ECO:0000256" key="8">
    <source>
        <dbReference type="SAM" id="Phobius"/>
    </source>
</evidence>
<dbReference type="GO" id="GO:0016763">
    <property type="term" value="F:pentosyltransferase activity"/>
    <property type="evidence" value="ECO:0007669"/>
    <property type="project" value="TreeGrafter"/>
</dbReference>
<evidence type="ECO:0000256" key="6">
    <source>
        <dbReference type="ARBA" id="ARBA00022989"/>
    </source>
</evidence>
<dbReference type="eggNOG" id="COG5305">
    <property type="taxonomic scope" value="Bacteria"/>
</dbReference>
<evidence type="ECO:0000256" key="4">
    <source>
        <dbReference type="ARBA" id="ARBA00022679"/>
    </source>
</evidence>
<feature type="transmembrane region" description="Helical" evidence="8">
    <location>
        <begin position="81"/>
        <end position="99"/>
    </location>
</feature>
<gene>
    <name evidence="10" type="ordered locus">ANT_11540</name>
</gene>
<dbReference type="Pfam" id="PF13231">
    <property type="entry name" value="PMT_2"/>
    <property type="match status" value="1"/>
</dbReference>
<feature type="transmembrane region" description="Helical" evidence="8">
    <location>
        <begin position="12"/>
        <end position="31"/>
    </location>
</feature>
<feature type="transmembrane region" description="Helical" evidence="8">
    <location>
        <begin position="134"/>
        <end position="152"/>
    </location>
</feature>
<keyword evidence="7 8" id="KW-0472">Membrane</keyword>
<feature type="transmembrane region" description="Helical" evidence="8">
    <location>
        <begin position="164"/>
        <end position="190"/>
    </location>
</feature>
<accession>E8N424</accession>
<evidence type="ECO:0000313" key="10">
    <source>
        <dbReference type="EMBL" id="BAJ63188.1"/>
    </source>
</evidence>
<dbReference type="PANTHER" id="PTHR33908">
    <property type="entry name" value="MANNOSYLTRANSFERASE YKCB-RELATED"/>
    <property type="match status" value="1"/>
</dbReference>
<evidence type="ECO:0000259" key="9">
    <source>
        <dbReference type="Pfam" id="PF13231"/>
    </source>
</evidence>